<dbReference type="PANTHER" id="PTHR21180:SF32">
    <property type="entry name" value="ENDONUCLEASE_EXONUCLEASE_PHOSPHATASE FAMILY DOMAIN-CONTAINING PROTEIN 1"/>
    <property type="match status" value="1"/>
</dbReference>
<dbReference type="GO" id="GO:0006281">
    <property type="term" value="P:DNA repair"/>
    <property type="evidence" value="ECO:0007669"/>
    <property type="project" value="InterPro"/>
</dbReference>
<gene>
    <name evidence="4" type="ORF">C8E83_0985</name>
</gene>
<dbReference type="RefSeq" id="WP_121368701.1">
    <property type="nucleotide sequence ID" value="NZ_RBKS01000001.1"/>
</dbReference>
<dbReference type="InterPro" id="IPR019554">
    <property type="entry name" value="Soluble_ligand-bd"/>
</dbReference>
<dbReference type="GO" id="GO:0003677">
    <property type="term" value="F:DNA binding"/>
    <property type="evidence" value="ECO:0007669"/>
    <property type="project" value="InterPro"/>
</dbReference>
<dbReference type="InterPro" id="IPR051675">
    <property type="entry name" value="Endo/Exo/Phosphatase_dom_1"/>
</dbReference>
<dbReference type="Gene3D" id="3.10.560.10">
    <property type="entry name" value="Outer membrane lipoprotein wza domain like"/>
    <property type="match status" value="1"/>
</dbReference>
<dbReference type="SMART" id="SM00278">
    <property type="entry name" value="HhH1"/>
    <property type="match status" value="2"/>
</dbReference>
<dbReference type="Pfam" id="PF12836">
    <property type="entry name" value="HHH_3"/>
    <property type="match status" value="1"/>
</dbReference>
<dbReference type="SUPFAM" id="SSF47781">
    <property type="entry name" value="RuvA domain 2-like"/>
    <property type="match status" value="1"/>
</dbReference>
<organism evidence="4 5">
    <name type="scientific">Frondihabitans australicus</name>
    <dbReference type="NCBI Taxonomy" id="386892"/>
    <lineage>
        <taxon>Bacteria</taxon>
        <taxon>Bacillati</taxon>
        <taxon>Actinomycetota</taxon>
        <taxon>Actinomycetes</taxon>
        <taxon>Micrococcales</taxon>
        <taxon>Microbacteriaceae</taxon>
        <taxon>Frondihabitans</taxon>
    </lineage>
</organism>
<accession>A0A495IEG5</accession>
<dbReference type="EMBL" id="RBKS01000001">
    <property type="protein sequence ID" value="RKR73888.1"/>
    <property type="molecule type" value="Genomic_DNA"/>
</dbReference>
<dbReference type="AlphaFoldDB" id="A0A495IEG5"/>
<evidence type="ECO:0000259" key="3">
    <source>
        <dbReference type="SMART" id="SM00278"/>
    </source>
</evidence>
<evidence type="ECO:0000256" key="2">
    <source>
        <dbReference type="SAM" id="Phobius"/>
    </source>
</evidence>
<feature type="domain" description="Helix-hairpin-helix DNA-binding motif class 1" evidence="3">
    <location>
        <begin position="194"/>
        <end position="213"/>
    </location>
</feature>
<sequence length="247" mass="24995">MPDAESSLPPSVPAVPGRRHVGVVRLPRARDHREPGSAPRWRIGVGAAVIAVLVLLGVGVIVSAVSSASASTGGDVAARSERSGDPVAWATPSSPATAPAKATVFVHILGRVAKPGLYEVASDARAVDVVTAAGGFTAKADPASVNLARPVVDGEQIVVVAEGEAVPAQAQVEGASAAPATPTAPVDLNSADEAALETLPGVGPATAKAILDWREQNGRFASVDDLLDVTGIGDKKLERLRDAVTVR</sequence>
<dbReference type="InterPro" id="IPR004509">
    <property type="entry name" value="Competence_ComEA_HhH"/>
</dbReference>
<dbReference type="NCBIfam" id="TIGR00426">
    <property type="entry name" value="competence protein ComEA helix-hairpin-helix repeat region"/>
    <property type="match status" value="1"/>
</dbReference>
<dbReference type="GO" id="GO:0015628">
    <property type="term" value="P:protein secretion by the type II secretion system"/>
    <property type="evidence" value="ECO:0007669"/>
    <property type="project" value="TreeGrafter"/>
</dbReference>
<evidence type="ECO:0000256" key="1">
    <source>
        <dbReference type="SAM" id="MobiDB-lite"/>
    </source>
</evidence>
<reference evidence="4 5" key="1">
    <citation type="submission" date="2018-10" db="EMBL/GenBank/DDBJ databases">
        <title>Sequencing the genomes of 1000 actinobacteria strains.</title>
        <authorList>
            <person name="Klenk H.-P."/>
        </authorList>
    </citation>
    <scope>NUCLEOTIDE SEQUENCE [LARGE SCALE GENOMIC DNA]</scope>
    <source>
        <strain evidence="4 5">DSM 17894</strain>
    </source>
</reference>
<feature type="transmembrane region" description="Helical" evidence="2">
    <location>
        <begin position="43"/>
        <end position="65"/>
    </location>
</feature>
<dbReference type="InterPro" id="IPR010994">
    <property type="entry name" value="RuvA_2-like"/>
</dbReference>
<feature type="region of interest" description="Disordered" evidence="1">
    <location>
        <begin position="72"/>
        <end position="95"/>
    </location>
</feature>
<keyword evidence="2" id="KW-1133">Transmembrane helix</keyword>
<evidence type="ECO:0000313" key="4">
    <source>
        <dbReference type="EMBL" id="RKR73888.1"/>
    </source>
</evidence>
<dbReference type="InterPro" id="IPR003583">
    <property type="entry name" value="Hlx-hairpin-Hlx_DNA-bd_motif"/>
</dbReference>
<proteinExistence type="predicted"/>
<keyword evidence="5" id="KW-1185">Reference proteome</keyword>
<evidence type="ECO:0000313" key="5">
    <source>
        <dbReference type="Proteomes" id="UP000280008"/>
    </source>
</evidence>
<dbReference type="Gene3D" id="1.10.150.280">
    <property type="entry name" value="AF1531-like domain"/>
    <property type="match status" value="1"/>
</dbReference>
<dbReference type="OrthoDB" id="9758724at2"/>
<protein>
    <submittedName>
        <fullName evidence="4">Competence protein ComEA</fullName>
    </submittedName>
</protein>
<keyword evidence="2" id="KW-0812">Transmembrane</keyword>
<comment type="caution">
    <text evidence="4">The sequence shown here is derived from an EMBL/GenBank/DDBJ whole genome shotgun (WGS) entry which is preliminary data.</text>
</comment>
<feature type="domain" description="Helix-hairpin-helix DNA-binding motif class 1" evidence="3">
    <location>
        <begin position="224"/>
        <end position="243"/>
    </location>
</feature>
<name>A0A495IEG5_9MICO</name>
<dbReference type="GO" id="GO:0015627">
    <property type="term" value="C:type II protein secretion system complex"/>
    <property type="evidence" value="ECO:0007669"/>
    <property type="project" value="TreeGrafter"/>
</dbReference>
<keyword evidence="2" id="KW-0472">Membrane</keyword>
<dbReference type="PANTHER" id="PTHR21180">
    <property type="entry name" value="ENDONUCLEASE/EXONUCLEASE/PHOSPHATASE FAMILY DOMAIN-CONTAINING PROTEIN 1"/>
    <property type="match status" value="1"/>
</dbReference>
<dbReference type="Proteomes" id="UP000280008">
    <property type="component" value="Unassembled WGS sequence"/>
</dbReference>
<dbReference type="Pfam" id="PF10531">
    <property type="entry name" value="SLBB"/>
    <property type="match status" value="1"/>
</dbReference>